<evidence type="ECO:0000313" key="2">
    <source>
        <dbReference type="EMBL" id="WMV45472.1"/>
    </source>
</evidence>
<dbReference type="SUPFAM" id="SSF56672">
    <property type="entry name" value="DNA/RNA polymerases"/>
    <property type="match status" value="1"/>
</dbReference>
<dbReference type="Proteomes" id="UP001234989">
    <property type="component" value="Chromosome 9"/>
</dbReference>
<accession>A0AAF0UG77</accession>
<evidence type="ECO:0000256" key="1">
    <source>
        <dbReference type="SAM" id="MobiDB-lite"/>
    </source>
</evidence>
<dbReference type="PANTHER" id="PTHR15503">
    <property type="entry name" value="LDOC1 RELATED"/>
    <property type="match status" value="1"/>
</dbReference>
<gene>
    <name evidence="2" type="ORF">MTR67_038857</name>
</gene>
<dbReference type="AlphaFoldDB" id="A0AAF0UG77"/>
<dbReference type="Pfam" id="PF08284">
    <property type="entry name" value="RVP_2"/>
    <property type="match status" value="1"/>
</dbReference>
<feature type="region of interest" description="Disordered" evidence="1">
    <location>
        <begin position="497"/>
        <end position="539"/>
    </location>
</feature>
<dbReference type="EMBL" id="CP133620">
    <property type="protein sequence ID" value="WMV45472.1"/>
    <property type="molecule type" value="Genomic_DNA"/>
</dbReference>
<name>A0AAF0UG77_SOLVR</name>
<keyword evidence="3" id="KW-1185">Reference proteome</keyword>
<feature type="compositionally biased region" description="Polar residues" evidence="1">
    <location>
        <begin position="526"/>
        <end position="536"/>
    </location>
</feature>
<reference evidence="2" key="1">
    <citation type="submission" date="2023-08" db="EMBL/GenBank/DDBJ databases">
        <title>A de novo genome assembly of Solanum verrucosum Schlechtendal, a Mexican diploid species geographically isolated from the other diploid A-genome species in potato relatives.</title>
        <authorList>
            <person name="Hosaka K."/>
        </authorList>
    </citation>
    <scope>NUCLEOTIDE SEQUENCE</scope>
    <source>
        <tissue evidence="2">Young leaves</tissue>
    </source>
</reference>
<dbReference type="Gene3D" id="3.10.10.10">
    <property type="entry name" value="HIV Type 1 Reverse Transcriptase, subunit A, domain 1"/>
    <property type="match status" value="1"/>
</dbReference>
<proteinExistence type="predicted"/>
<evidence type="ECO:0000313" key="3">
    <source>
        <dbReference type="Proteomes" id="UP001234989"/>
    </source>
</evidence>
<sequence length="560" mass="63398">MGLRLRTSHHCGLVTLSSKQEIRRARFKEKNKVVTDGTLPVCDRMVSILFDPGSTFSYVSSLLANGLDLHCDFLDMPIRVSTRVGFLAHIRDHSSKVPSIESALIVHEFVDVFPADVPCMSPDRDIDFCIDLEPGTRPISIPTYRMVPTELRELKSQLQELLGENFIIPITSPWGAPVLFVKKKGGSFRMCIDYMQLNKKIEVVKSWTRPTNVSEVKSFVGLSSYYRREFSETQDLVATAPFLAFLVEGKDFIVYCNTSYSGLGAVLMQERDVKYEHQRPGETLRIMPIPKWKWERIAMDFVVGLPKTLSGDFNTVLNEEEKIGGNTILPQDTEEFSLCISSSELYEVGFKGSPFTWWNGRIAKDSIFERLDRVVEERDYILEQIANANGELVEEEHKIAEAAINFYQSQFTQGEEGSDFNILKNVLQTNEEENIRINALLDLEKSREVVFSLDGSSSTGPDGLTGDYFFQKCWKIVQSDIVDVVQAFFKDCDRVHGPLTSPRTPLPPSRGGPRSPSQVVKHLTSRAGTHGNQIESTRLRHQTMNPIMGRGLNNKPWWLP</sequence>
<dbReference type="InterPro" id="IPR043502">
    <property type="entry name" value="DNA/RNA_pol_sf"/>
</dbReference>
<dbReference type="InterPro" id="IPR032567">
    <property type="entry name" value="RTL1-rel"/>
</dbReference>
<organism evidence="2 3">
    <name type="scientific">Solanum verrucosum</name>
    <dbReference type="NCBI Taxonomy" id="315347"/>
    <lineage>
        <taxon>Eukaryota</taxon>
        <taxon>Viridiplantae</taxon>
        <taxon>Streptophyta</taxon>
        <taxon>Embryophyta</taxon>
        <taxon>Tracheophyta</taxon>
        <taxon>Spermatophyta</taxon>
        <taxon>Magnoliopsida</taxon>
        <taxon>eudicotyledons</taxon>
        <taxon>Gunneridae</taxon>
        <taxon>Pentapetalae</taxon>
        <taxon>asterids</taxon>
        <taxon>lamiids</taxon>
        <taxon>Solanales</taxon>
        <taxon>Solanaceae</taxon>
        <taxon>Solanoideae</taxon>
        <taxon>Solaneae</taxon>
        <taxon>Solanum</taxon>
    </lineage>
</organism>
<dbReference type="PANTHER" id="PTHR15503:SF45">
    <property type="entry name" value="RNA-DIRECTED DNA POLYMERASE HOMOLOG"/>
    <property type="match status" value="1"/>
</dbReference>
<protein>
    <submittedName>
        <fullName evidence="2">Uncharacterized protein</fullName>
    </submittedName>
</protein>